<feature type="compositionally biased region" description="Polar residues" evidence="1">
    <location>
        <begin position="109"/>
        <end position="119"/>
    </location>
</feature>
<sequence length="248" mass="27005">MHFTTTQALAKISDADRSFSTSLYLLCIEGVGAHGEEAGESFSYRVSSRAVAPPTVLPYAALLKPSDRLECGLGLSTAPHNQPEPKGGIQPRIIQGSLRPNGFDRNCDQSRGGTTVTHNSGRRRWTPTARARNQRWEGEIRISGCVRRRDLMQRGYGCSSSTHIPKGRGASLRTTLEEHSRRKSGWAEGKGKAAAAIQGSPSLYLPAMPVTRHPSGKLMESVISREAVEVSSAVEINYNKAVELHEAR</sequence>
<proteinExistence type="predicted"/>
<dbReference type="Proteomes" id="UP001221142">
    <property type="component" value="Unassembled WGS sequence"/>
</dbReference>
<evidence type="ECO:0000256" key="1">
    <source>
        <dbReference type="SAM" id="MobiDB-lite"/>
    </source>
</evidence>
<dbReference type="EMBL" id="JARKIF010000028">
    <property type="protein sequence ID" value="KAJ7613462.1"/>
    <property type="molecule type" value="Genomic_DNA"/>
</dbReference>
<evidence type="ECO:0000313" key="2">
    <source>
        <dbReference type="EMBL" id="KAJ7613462.1"/>
    </source>
</evidence>
<reference evidence="2" key="1">
    <citation type="submission" date="2023-03" db="EMBL/GenBank/DDBJ databases">
        <title>Massive genome expansion in bonnet fungi (Mycena s.s.) driven by repeated elements and novel gene families across ecological guilds.</title>
        <authorList>
            <consortium name="Lawrence Berkeley National Laboratory"/>
            <person name="Harder C.B."/>
            <person name="Miyauchi S."/>
            <person name="Viragh M."/>
            <person name="Kuo A."/>
            <person name="Thoen E."/>
            <person name="Andreopoulos B."/>
            <person name="Lu D."/>
            <person name="Skrede I."/>
            <person name="Drula E."/>
            <person name="Henrissat B."/>
            <person name="Morin E."/>
            <person name="Kohler A."/>
            <person name="Barry K."/>
            <person name="LaButti K."/>
            <person name="Morin E."/>
            <person name="Salamov A."/>
            <person name="Lipzen A."/>
            <person name="Mereny Z."/>
            <person name="Hegedus B."/>
            <person name="Baldrian P."/>
            <person name="Stursova M."/>
            <person name="Weitz H."/>
            <person name="Taylor A."/>
            <person name="Grigoriev I.V."/>
            <person name="Nagy L.G."/>
            <person name="Martin F."/>
            <person name="Kauserud H."/>
        </authorList>
    </citation>
    <scope>NUCLEOTIDE SEQUENCE</scope>
    <source>
        <strain evidence="2">9284</strain>
    </source>
</reference>
<feature type="region of interest" description="Disordered" evidence="1">
    <location>
        <begin position="108"/>
        <end position="130"/>
    </location>
</feature>
<gene>
    <name evidence="2" type="ORF">FB45DRAFT_874420</name>
</gene>
<keyword evidence="3" id="KW-1185">Reference proteome</keyword>
<accession>A0AAD7B7Z2</accession>
<name>A0AAD7B7Z2_9AGAR</name>
<comment type="caution">
    <text evidence="2">The sequence shown here is derived from an EMBL/GenBank/DDBJ whole genome shotgun (WGS) entry which is preliminary data.</text>
</comment>
<protein>
    <submittedName>
        <fullName evidence="2">Uncharacterized protein</fullName>
    </submittedName>
</protein>
<dbReference type="AlphaFoldDB" id="A0AAD7B7Z2"/>
<evidence type="ECO:0000313" key="3">
    <source>
        <dbReference type="Proteomes" id="UP001221142"/>
    </source>
</evidence>
<organism evidence="2 3">
    <name type="scientific">Roridomyces roridus</name>
    <dbReference type="NCBI Taxonomy" id="1738132"/>
    <lineage>
        <taxon>Eukaryota</taxon>
        <taxon>Fungi</taxon>
        <taxon>Dikarya</taxon>
        <taxon>Basidiomycota</taxon>
        <taxon>Agaricomycotina</taxon>
        <taxon>Agaricomycetes</taxon>
        <taxon>Agaricomycetidae</taxon>
        <taxon>Agaricales</taxon>
        <taxon>Marasmiineae</taxon>
        <taxon>Mycenaceae</taxon>
        <taxon>Roridomyces</taxon>
    </lineage>
</organism>